<keyword evidence="6 8" id="KW-0368">Histidine biosynthesis</keyword>
<dbReference type="SUPFAM" id="SSF89550">
    <property type="entry name" value="PHP domain-like"/>
    <property type="match status" value="1"/>
</dbReference>
<organism evidence="10 11">
    <name type="scientific">Cohnella fermenti</name>
    <dbReference type="NCBI Taxonomy" id="2565925"/>
    <lineage>
        <taxon>Bacteria</taxon>
        <taxon>Bacillati</taxon>
        <taxon>Bacillota</taxon>
        <taxon>Bacilli</taxon>
        <taxon>Bacillales</taxon>
        <taxon>Paenibacillaceae</taxon>
        <taxon>Cohnella</taxon>
    </lineage>
</organism>
<sequence length="292" mass="33660">MLQLGYCLSGEANSGRNDVVLKWDGHTHSKFCYHGNPAEQQEYLDRAIELGFARYSVTEHPPLPDRLVDDPQLMRELAMPERELPDYFAYMEEVKTRYEGKLEVAIGLEMDYLCKNESFSDRIVDKWAQRMEDAVVSVHYLPSRGGAIRCIDYTADDFKDAFLGYYGSIDKVVDEYFNHVEMEIEWATPLPMRKRIGHVNLIRKFHKELPEMDQDLIRRRLQGLLPKLKAAGIGVDVNVAGLRVATCEESYVPEWFMKACLEQGIGLVYGSDSHKPEQVGFSYDWFAERARS</sequence>
<dbReference type="Gene3D" id="3.20.20.140">
    <property type="entry name" value="Metal-dependent hydrolases"/>
    <property type="match status" value="1"/>
</dbReference>
<evidence type="ECO:0000256" key="2">
    <source>
        <dbReference type="ARBA" id="ARBA00009152"/>
    </source>
</evidence>
<evidence type="ECO:0000259" key="9">
    <source>
        <dbReference type="Pfam" id="PF02811"/>
    </source>
</evidence>
<dbReference type="GO" id="GO:0000105">
    <property type="term" value="P:L-histidine biosynthetic process"/>
    <property type="evidence" value="ECO:0007669"/>
    <property type="project" value="UniProtKB-UniRule"/>
</dbReference>
<dbReference type="NCBIfam" id="TIGR01856">
    <property type="entry name" value="hisJ_fam"/>
    <property type="match status" value="1"/>
</dbReference>
<evidence type="ECO:0000256" key="6">
    <source>
        <dbReference type="ARBA" id="ARBA00023102"/>
    </source>
</evidence>
<dbReference type="GO" id="GO:0005737">
    <property type="term" value="C:cytoplasm"/>
    <property type="evidence" value="ECO:0007669"/>
    <property type="project" value="TreeGrafter"/>
</dbReference>
<evidence type="ECO:0000313" key="10">
    <source>
        <dbReference type="EMBL" id="THF77277.1"/>
    </source>
</evidence>
<name>A0A4S4BQP5_9BACL</name>
<protein>
    <recommendedName>
        <fullName evidence="3 8">Histidinol-phosphatase</fullName>
        <shortName evidence="8">HolPase</shortName>
        <ecNumber evidence="3 8">3.1.3.15</ecNumber>
    </recommendedName>
</protein>
<gene>
    <name evidence="10" type="primary">hisJ</name>
    <name evidence="10" type="ORF">E6C55_16550</name>
</gene>
<evidence type="ECO:0000256" key="5">
    <source>
        <dbReference type="ARBA" id="ARBA00022801"/>
    </source>
</evidence>
<comment type="catalytic activity">
    <reaction evidence="7 8">
        <text>L-histidinol phosphate + H2O = L-histidinol + phosphate</text>
        <dbReference type="Rhea" id="RHEA:14465"/>
        <dbReference type="ChEBI" id="CHEBI:15377"/>
        <dbReference type="ChEBI" id="CHEBI:43474"/>
        <dbReference type="ChEBI" id="CHEBI:57699"/>
        <dbReference type="ChEBI" id="CHEBI:57980"/>
        <dbReference type="EC" id="3.1.3.15"/>
    </reaction>
</comment>
<dbReference type="CDD" id="cd12110">
    <property type="entry name" value="PHP_HisPPase_Hisj_like"/>
    <property type="match status" value="1"/>
</dbReference>
<dbReference type="GO" id="GO:0004401">
    <property type="term" value="F:histidinol-phosphatase activity"/>
    <property type="evidence" value="ECO:0007669"/>
    <property type="project" value="UniProtKB-UniRule"/>
</dbReference>
<dbReference type="EMBL" id="SSOB01000020">
    <property type="protein sequence ID" value="THF77277.1"/>
    <property type="molecule type" value="Genomic_DNA"/>
</dbReference>
<evidence type="ECO:0000256" key="3">
    <source>
        <dbReference type="ARBA" id="ARBA00013085"/>
    </source>
</evidence>
<dbReference type="InterPro" id="IPR010140">
    <property type="entry name" value="Histidinol_P_phosphatase_HisJ"/>
</dbReference>
<proteinExistence type="inferred from homology"/>
<comment type="similarity">
    <text evidence="2 8">Belongs to the PHP hydrolase family. HisK subfamily.</text>
</comment>
<keyword evidence="11" id="KW-1185">Reference proteome</keyword>
<accession>A0A4S4BQP5</accession>
<evidence type="ECO:0000256" key="4">
    <source>
        <dbReference type="ARBA" id="ARBA00022605"/>
    </source>
</evidence>
<dbReference type="PANTHER" id="PTHR21039:SF0">
    <property type="entry name" value="HISTIDINOL-PHOSPHATASE"/>
    <property type="match status" value="1"/>
</dbReference>
<dbReference type="InterPro" id="IPR004013">
    <property type="entry name" value="PHP_dom"/>
</dbReference>
<evidence type="ECO:0000256" key="1">
    <source>
        <dbReference type="ARBA" id="ARBA00004970"/>
    </source>
</evidence>
<dbReference type="Pfam" id="PF02811">
    <property type="entry name" value="PHP"/>
    <property type="match status" value="1"/>
</dbReference>
<dbReference type="PANTHER" id="PTHR21039">
    <property type="entry name" value="HISTIDINOL PHOSPHATASE-RELATED"/>
    <property type="match status" value="1"/>
</dbReference>
<evidence type="ECO:0000313" key="11">
    <source>
        <dbReference type="Proteomes" id="UP000310636"/>
    </source>
</evidence>
<feature type="domain" description="PHP" evidence="9">
    <location>
        <begin position="24"/>
        <end position="238"/>
    </location>
</feature>
<comment type="pathway">
    <text evidence="1 8">Amino-acid biosynthesis; L-histidine biosynthesis; L-histidine from 5-phospho-alpha-D-ribose 1-diphosphate: step 8/9.</text>
</comment>
<keyword evidence="4 8" id="KW-0028">Amino-acid biosynthesis</keyword>
<comment type="caution">
    <text evidence="10">The sequence shown here is derived from an EMBL/GenBank/DDBJ whole genome shotgun (WGS) entry which is preliminary data.</text>
</comment>
<evidence type="ECO:0000256" key="7">
    <source>
        <dbReference type="ARBA" id="ARBA00049158"/>
    </source>
</evidence>
<keyword evidence="5 8" id="KW-0378">Hydrolase</keyword>
<evidence type="ECO:0000256" key="8">
    <source>
        <dbReference type="RuleBase" id="RU366003"/>
    </source>
</evidence>
<dbReference type="EC" id="3.1.3.15" evidence="3 8"/>
<dbReference type="InterPro" id="IPR016195">
    <property type="entry name" value="Pol/histidinol_Pase-like"/>
</dbReference>
<dbReference type="OrthoDB" id="9775255at2"/>
<dbReference type="UniPathway" id="UPA00031">
    <property type="reaction ID" value="UER00013"/>
</dbReference>
<dbReference type="Proteomes" id="UP000310636">
    <property type="component" value="Unassembled WGS sequence"/>
</dbReference>
<dbReference type="NCBIfam" id="NF005996">
    <property type="entry name" value="PRK08123.1"/>
    <property type="match status" value="1"/>
</dbReference>
<reference evidence="10 11" key="1">
    <citation type="submission" date="2019-04" db="EMBL/GenBank/DDBJ databases">
        <title>Cohnella sp. nov. isolated from preserved vegetables.</title>
        <authorList>
            <person name="Lin S.-Y."/>
            <person name="Hung M.-H."/>
            <person name="Young C.-C."/>
        </authorList>
    </citation>
    <scope>NUCLEOTIDE SEQUENCE [LARGE SCALE GENOMIC DNA]</scope>
    <source>
        <strain evidence="10 11">CC-MHH1044</strain>
    </source>
</reference>
<dbReference type="AlphaFoldDB" id="A0A4S4BQP5"/>